<dbReference type="Proteomes" id="UP001060085">
    <property type="component" value="Linkage Group LG01"/>
</dbReference>
<organism evidence="1 2">
    <name type="scientific">Catharanthus roseus</name>
    <name type="common">Madagascar periwinkle</name>
    <name type="synonym">Vinca rosea</name>
    <dbReference type="NCBI Taxonomy" id="4058"/>
    <lineage>
        <taxon>Eukaryota</taxon>
        <taxon>Viridiplantae</taxon>
        <taxon>Streptophyta</taxon>
        <taxon>Embryophyta</taxon>
        <taxon>Tracheophyta</taxon>
        <taxon>Spermatophyta</taxon>
        <taxon>Magnoliopsida</taxon>
        <taxon>eudicotyledons</taxon>
        <taxon>Gunneridae</taxon>
        <taxon>Pentapetalae</taxon>
        <taxon>asterids</taxon>
        <taxon>lamiids</taxon>
        <taxon>Gentianales</taxon>
        <taxon>Apocynaceae</taxon>
        <taxon>Rauvolfioideae</taxon>
        <taxon>Vinceae</taxon>
        <taxon>Catharanthinae</taxon>
        <taxon>Catharanthus</taxon>
    </lineage>
</organism>
<comment type="caution">
    <text evidence="1">The sequence shown here is derived from an EMBL/GenBank/DDBJ whole genome shotgun (WGS) entry which is preliminary data.</text>
</comment>
<reference evidence="2" key="1">
    <citation type="journal article" date="2023" name="Nat. Plants">
        <title>Single-cell RNA sequencing provides a high-resolution roadmap for understanding the multicellular compartmentation of specialized metabolism.</title>
        <authorList>
            <person name="Sun S."/>
            <person name="Shen X."/>
            <person name="Li Y."/>
            <person name="Li Y."/>
            <person name="Wang S."/>
            <person name="Li R."/>
            <person name="Zhang H."/>
            <person name="Shen G."/>
            <person name="Guo B."/>
            <person name="Wei J."/>
            <person name="Xu J."/>
            <person name="St-Pierre B."/>
            <person name="Chen S."/>
            <person name="Sun C."/>
        </authorList>
    </citation>
    <scope>NUCLEOTIDE SEQUENCE [LARGE SCALE GENOMIC DNA]</scope>
</reference>
<proteinExistence type="predicted"/>
<dbReference type="EMBL" id="CM044701">
    <property type="protein sequence ID" value="KAI5680768.1"/>
    <property type="molecule type" value="Genomic_DNA"/>
</dbReference>
<accession>A0ACC0C725</accession>
<sequence>MSERIKTHQHSFYTRMQRNMQCYNRAQWTRSGSQNKIIGNKSGISNSHQPNTVRALDYQTTALPKTGLPWDQPQCRVPPDSSLGGLTPPQSMMWCPHRPIGPHPPRSTPLFKWIHSPESKSSTPSEEALVREISHVQCNPLTLPNIST</sequence>
<evidence type="ECO:0000313" key="1">
    <source>
        <dbReference type="EMBL" id="KAI5680768.1"/>
    </source>
</evidence>
<keyword evidence="2" id="KW-1185">Reference proteome</keyword>
<protein>
    <submittedName>
        <fullName evidence="1">Uncharacterized protein</fullName>
    </submittedName>
</protein>
<name>A0ACC0C725_CATRO</name>
<gene>
    <name evidence="1" type="ORF">M9H77_01995</name>
</gene>
<evidence type="ECO:0000313" key="2">
    <source>
        <dbReference type="Proteomes" id="UP001060085"/>
    </source>
</evidence>